<dbReference type="Pfam" id="PF09328">
    <property type="entry name" value="Phytochelatin_C"/>
    <property type="match status" value="1"/>
</dbReference>
<organism evidence="8">
    <name type="scientific">Arabidopsis lyrata subsp. lyrata</name>
    <name type="common">Lyre-leaved rock-cress</name>
    <dbReference type="NCBI Taxonomy" id="81972"/>
    <lineage>
        <taxon>Eukaryota</taxon>
        <taxon>Viridiplantae</taxon>
        <taxon>Streptophyta</taxon>
        <taxon>Embryophyta</taxon>
        <taxon>Tracheophyta</taxon>
        <taxon>Spermatophyta</taxon>
        <taxon>Magnoliopsida</taxon>
        <taxon>eudicotyledons</taxon>
        <taxon>Gunneridae</taxon>
        <taxon>Pentapetalae</taxon>
        <taxon>rosids</taxon>
        <taxon>malvids</taxon>
        <taxon>Brassicales</taxon>
        <taxon>Brassicaceae</taxon>
        <taxon>Camelineae</taxon>
        <taxon>Arabidopsis</taxon>
    </lineage>
</organism>
<dbReference type="MEROPS" id="C83.004"/>
<dbReference type="InterPro" id="IPR040409">
    <property type="entry name" value="PCS-like"/>
</dbReference>
<evidence type="ECO:0000313" key="7">
    <source>
        <dbReference type="EMBL" id="EFH68449.1"/>
    </source>
</evidence>
<dbReference type="GO" id="GO:0098849">
    <property type="term" value="P:cellular detoxification of cadmium ion"/>
    <property type="evidence" value="ECO:0007669"/>
    <property type="project" value="TreeGrafter"/>
</dbReference>
<dbReference type="GO" id="GO:0046938">
    <property type="term" value="P:phytochelatin biosynthetic process"/>
    <property type="evidence" value="ECO:0007669"/>
    <property type="project" value="InterPro"/>
</dbReference>
<dbReference type="AlphaFoldDB" id="D7KDA1"/>
<reference evidence="8" key="1">
    <citation type="journal article" date="2011" name="Nat. Genet.">
        <title>The Arabidopsis lyrata genome sequence and the basis of rapid genome size change.</title>
        <authorList>
            <person name="Hu T.T."/>
            <person name="Pattyn P."/>
            <person name="Bakker E.G."/>
            <person name="Cao J."/>
            <person name="Cheng J.-F."/>
            <person name="Clark R.M."/>
            <person name="Fahlgren N."/>
            <person name="Fawcett J.A."/>
            <person name="Grimwood J."/>
            <person name="Gundlach H."/>
            <person name="Haberer G."/>
            <person name="Hollister J.D."/>
            <person name="Ossowski S."/>
            <person name="Ottilar R.P."/>
            <person name="Salamov A.A."/>
            <person name="Schneeberger K."/>
            <person name="Spannagl M."/>
            <person name="Wang X."/>
            <person name="Yang L."/>
            <person name="Nasrallah M.E."/>
            <person name="Bergelson J."/>
            <person name="Carrington J.C."/>
            <person name="Gaut B.S."/>
            <person name="Schmutz J."/>
            <person name="Mayer K.F.X."/>
            <person name="Van de Peer Y."/>
            <person name="Grigoriev I.V."/>
            <person name="Nordborg M."/>
            <person name="Weigel D."/>
            <person name="Guo Y.-L."/>
        </authorList>
    </citation>
    <scope>NUCLEOTIDE SEQUENCE [LARGE SCALE GENOMIC DNA]</scope>
    <source>
        <strain evidence="8">cv. MN47</strain>
    </source>
</reference>
<proteinExistence type="predicted"/>
<evidence type="ECO:0000259" key="6">
    <source>
        <dbReference type="PROSITE" id="PS51443"/>
    </source>
</evidence>
<dbReference type="SUPFAM" id="SSF54001">
    <property type="entry name" value="Cysteine proteinases"/>
    <property type="match status" value="1"/>
</dbReference>
<dbReference type="InterPro" id="IPR015407">
    <property type="entry name" value="Phytochelatin_synthase_C"/>
</dbReference>
<dbReference type="Pfam" id="PF05023">
    <property type="entry name" value="Phytochelatin"/>
    <property type="match status" value="1"/>
</dbReference>
<dbReference type="STRING" id="81972.D7KDA1"/>
<accession>D7KDA1</accession>
<dbReference type="GO" id="GO:0016756">
    <property type="term" value="F:glutathione gamma-glutamylcysteinyltransferase activity"/>
    <property type="evidence" value="ECO:0007669"/>
    <property type="project" value="UniProtKB-EC"/>
</dbReference>
<dbReference type="EMBL" id="GL348713">
    <property type="protein sequence ID" value="EFH68449.1"/>
    <property type="molecule type" value="Genomic_DNA"/>
</dbReference>
<evidence type="ECO:0000256" key="2">
    <source>
        <dbReference type="ARBA" id="ARBA00022539"/>
    </source>
</evidence>
<evidence type="ECO:0000313" key="8">
    <source>
        <dbReference type="Proteomes" id="UP000008694"/>
    </source>
</evidence>
<dbReference type="PANTHER" id="PTHR33447">
    <property type="entry name" value="GLUTATHIONE GAMMA-GLUTAMYLCYSTEINYLTRANSFERASE"/>
    <property type="match status" value="1"/>
</dbReference>
<dbReference type="EC" id="2.3.2.15" evidence="1"/>
<dbReference type="InterPro" id="IPR038765">
    <property type="entry name" value="Papain-like_cys_pep_sf"/>
</dbReference>
<evidence type="ECO:0000256" key="3">
    <source>
        <dbReference type="ARBA" id="ARBA00022679"/>
    </source>
</evidence>
<dbReference type="InterPro" id="IPR007719">
    <property type="entry name" value="PCS_N"/>
</dbReference>
<name>D7KDA1_ARALL</name>
<dbReference type="eggNOG" id="KOG0632">
    <property type="taxonomic scope" value="Eukaryota"/>
</dbReference>
<keyword evidence="4" id="KW-0479">Metal-binding</keyword>
<protein>
    <recommendedName>
        <fullName evidence="1">glutathione gamma-glutamylcysteinyltransferase</fullName>
        <ecNumber evidence="1">2.3.2.15</ecNumber>
    </recommendedName>
</protein>
<gene>
    <name evidence="7" type="ORF">ARALYDRAFT_333720</name>
</gene>
<evidence type="ECO:0000256" key="4">
    <source>
        <dbReference type="ARBA" id="ARBA00022723"/>
    </source>
</evidence>
<dbReference type="GO" id="GO:0046872">
    <property type="term" value="F:metal ion binding"/>
    <property type="evidence" value="ECO:0007669"/>
    <property type="project" value="UniProtKB-KW"/>
</dbReference>
<keyword evidence="3" id="KW-0808">Transferase</keyword>
<dbReference type="FunFam" id="3.90.70.30:FF:000001">
    <property type="entry name" value="Glutathione gamma-glutamylcysteinyltransferase 1"/>
    <property type="match status" value="1"/>
</dbReference>
<dbReference type="Proteomes" id="UP000008694">
    <property type="component" value="Unassembled WGS sequence"/>
</dbReference>
<evidence type="ECO:0000256" key="1">
    <source>
        <dbReference type="ARBA" id="ARBA00012468"/>
    </source>
</evidence>
<keyword evidence="8" id="KW-1185">Reference proteome</keyword>
<dbReference type="PANTHER" id="PTHR33447:SF22">
    <property type="entry name" value="GLUTATHIONE GAMMA-GLUTAMYLCYSTEINYLTRANSFERASE 2"/>
    <property type="match status" value="1"/>
</dbReference>
<sequence length="415" mass="47274">MSMASLYRRSLTTPPAIDFASVEGKQIFNEALQKGTMEGFFRLISYFQTQSEPAFCGLASLSMVLNSLSIDPGRKWKGPWRWFDESMLECCEPLEIVKDKGISFGKVVCLAHSSGAKVEAFRTNQSTIDDFRKYVVKCSTSDNCHMISTYHRQVLKQTGTGHFSPIGGYNAERDMALILDVARFKYPPHWVPLKLLWDAMDSIDQSTGRRRGFMLISRPHREPGLLYTLSLPANFNQFIKWMAEIRRIEDVNQNLSSEEKSRLDSKQELLKQVQETKLFKHVDKFLSSVGYEDNLPYVAAKVYYKGDEILSGYESDESCCEETCVKCIKGLGEEKVTVVAYPSENDVFTALLLALPPQTWSGIKDQSLLQEMKQLISMVSLPNLLQQEVLHLRRQLEMLNRCQENKEDEILSAPA</sequence>
<keyword evidence="2" id="KW-0104">Cadmium</keyword>
<keyword evidence="5" id="KW-0012">Acyltransferase</keyword>
<dbReference type="GO" id="GO:0010273">
    <property type="term" value="P:detoxification of copper ion"/>
    <property type="evidence" value="ECO:0007669"/>
    <property type="project" value="TreeGrafter"/>
</dbReference>
<dbReference type="PROSITE" id="PS51443">
    <property type="entry name" value="PCS"/>
    <property type="match status" value="1"/>
</dbReference>
<evidence type="ECO:0000256" key="5">
    <source>
        <dbReference type="ARBA" id="ARBA00023315"/>
    </source>
</evidence>
<dbReference type="Gramene" id="fgenesh1_pg.C_scaffold_1000285">
    <property type="protein sequence ID" value="fgenesh1_pg.C_scaffold_1000285"/>
    <property type="gene ID" value="fgenesh1_pg.C_scaffold_1000285"/>
</dbReference>
<feature type="domain" description="Peptidase C83" evidence="6">
    <location>
        <begin position="1"/>
        <end position="221"/>
    </location>
</feature>
<dbReference type="Gene3D" id="3.90.70.30">
    <property type="entry name" value="Phytochelatin synthase, N-terminal domain"/>
    <property type="match status" value="1"/>
</dbReference>
<dbReference type="HOGENOM" id="CLU_046059_0_0_1"/>
<dbReference type="InterPro" id="IPR038156">
    <property type="entry name" value="PCS_N_sf"/>
</dbReference>